<proteinExistence type="inferred from homology"/>
<dbReference type="PIRSF" id="PIRSF005520">
    <property type="entry name" value="UCP005520"/>
    <property type="match status" value="1"/>
</dbReference>
<dbReference type="SUPFAM" id="SSF69065">
    <property type="entry name" value="RNase III domain-like"/>
    <property type="match status" value="1"/>
</dbReference>
<keyword evidence="6" id="KW-0699">rRNA-binding</keyword>
<evidence type="ECO:0000256" key="2">
    <source>
        <dbReference type="ARBA" id="ARBA00022552"/>
    </source>
</evidence>
<feature type="domain" description="RNase III" evidence="7">
    <location>
        <begin position="3"/>
        <end position="134"/>
    </location>
</feature>
<keyword evidence="1 6" id="KW-0690">Ribosome biogenesis</keyword>
<comment type="similarity">
    <text evidence="6">Belongs to the MrnC RNase family.</text>
</comment>
<comment type="function">
    <text evidence="6">Involved in correct processing of both the 5' and 3' ends of 23S rRNA precursor. Processes 30S rRNA precursor transcript even in absence of ribonuclease 3 (Rnc); Rnc processes 30S rRNA into smaller rRNA precursors.</text>
</comment>
<dbReference type="GO" id="GO:0004525">
    <property type="term" value="F:ribonuclease III activity"/>
    <property type="evidence" value="ECO:0007669"/>
    <property type="project" value="InterPro"/>
</dbReference>
<dbReference type="Proteomes" id="UP000886796">
    <property type="component" value="Unassembled WGS sequence"/>
</dbReference>
<name>A0A9D1CM51_9FIRM</name>
<dbReference type="GO" id="GO:0019843">
    <property type="term" value="F:rRNA binding"/>
    <property type="evidence" value="ECO:0007669"/>
    <property type="project" value="UniProtKB-UniRule"/>
</dbReference>
<keyword evidence="5 6" id="KW-0378">Hydrolase</keyword>
<evidence type="ECO:0000313" key="9">
    <source>
        <dbReference type="Proteomes" id="UP000886796"/>
    </source>
</evidence>
<organism evidence="8 9">
    <name type="scientific">Candidatus Faecousia excrementigallinarum</name>
    <dbReference type="NCBI Taxonomy" id="2840806"/>
    <lineage>
        <taxon>Bacteria</taxon>
        <taxon>Bacillati</taxon>
        <taxon>Bacillota</taxon>
        <taxon>Clostridia</taxon>
        <taxon>Eubacteriales</taxon>
        <taxon>Oscillospiraceae</taxon>
        <taxon>Faecousia</taxon>
    </lineage>
</organism>
<evidence type="ECO:0000256" key="3">
    <source>
        <dbReference type="ARBA" id="ARBA00022722"/>
    </source>
</evidence>
<keyword evidence="2 6" id="KW-0698">rRNA processing</keyword>
<dbReference type="GO" id="GO:0006364">
    <property type="term" value="P:rRNA processing"/>
    <property type="evidence" value="ECO:0007669"/>
    <property type="project" value="UniProtKB-UniRule"/>
</dbReference>
<feature type="active site" evidence="6">
    <location>
        <position position="27"/>
    </location>
</feature>
<evidence type="ECO:0000256" key="1">
    <source>
        <dbReference type="ARBA" id="ARBA00022517"/>
    </source>
</evidence>
<dbReference type="GO" id="GO:0005737">
    <property type="term" value="C:cytoplasm"/>
    <property type="evidence" value="ECO:0007669"/>
    <property type="project" value="UniProtKB-SubCell"/>
</dbReference>
<accession>A0A9D1CM51</accession>
<keyword evidence="4 6" id="KW-0255">Endonuclease</keyword>
<dbReference type="EC" id="3.1.26.-" evidence="6"/>
<keyword evidence="6" id="KW-0694">RNA-binding</keyword>
<dbReference type="PANTHER" id="PTHR34276:SF1">
    <property type="entry name" value="MINI-RIBONUCLEASE 3"/>
    <property type="match status" value="1"/>
</dbReference>
<evidence type="ECO:0000256" key="4">
    <source>
        <dbReference type="ARBA" id="ARBA00022759"/>
    </source>
</evidence>
<dbReference type="PANTHER" id="PTHR34276">
    <property type="entry name" value="MINI-RIBONUCLEASE 3"/>
    <property type="match status" value="1"/>
</dbReference>
<comment type="subcellular location">
    <subcellularLocation>
        <location evidence="6">Cytoplasm</location>
    </subcellularLocation>
</comment>
<comment type="subunit">
    <text evidence="6">Homodimer.</text>
</comment>
<dbReference type="HAMAP" id="MF_01468">
    <property type="entry name" value="RNase_Mini_III"/>
    <property type="match status" value="1"/>
</dbReference>
<protein>
    <recommendedName>
        <fullName evidence="6">Mini-ribonuclease 3</fullName>
        <shortName evidence="6">Mini-3</shortName>
        <shortName evidence="6">Mini-RNase 3</shortName>
        <ecNumber evidence="6">3.1.26.-</ecNumber>
    </recommendedName>
    <alternativeName>
        <fullName evidence="6">Mini-RNase III</fullName>
        <shortName evidence="6">Mini-III</shortName>
    </alternativeName>
</protein>
<evidence type="ECO:0000313" key="8">
    <source>
        <dbReference type="EMBL" id="HIQ67683.1"/>
    </source>
</evidence>
<evidence type="ECO:0000256" key="6">
    <source>
        <dbReference type="HAMAP-Rule" id="MF_01468"/>
    </source>
</evidence>
<dbReference type="Gene3D" id="1.10.1520.10">
    <property type="entry name" value="Ribonuclease III domain"/>
    <property type="match status" value="1"/>
</dbReference>
<evidence type="ECO:0000256" key="5">
    <source>
        <dbReference type="ARBA" id="ARBA00022801"/>
    </source>
</evidence>
<keyword evidence="3 6" id="KW-0540">Nuclease</keyword>
<dbReference type="InterPro" id="IPR008226">
    <property type="entry name" value="Mini3_fam"/>
</dbReference>
<evidence type="ECO:0000259" key="7">
    <source>
        <dbReference type="SMART" id="SM00535"/>
    </source>
</evidence>
<gene>
    <name evidence="6" type="primary">mrnC</name>
    <name evidence="8" type="ORF">IAB74_04130</name>
</gene>
<dbReference type="Pfam" id="PF00636">
    <property type="entry name" value="Ribonuclease_3"/>
    <property type="match status" value="1"/>
</dbReference>
<reference evidence="8" key="1">
    <citation type="submission" date="2020-10" db="EMBL/GenBank/DDBJ databases">
        <authorList>
            <person name="Gilroy R."/>
        </authorList>
    </citation>
    <scope>NUCLEOTIDE SEQUENCE</scope>
    <source>
        <strain evidence="8">13361</strain>
    </source>
</reference>
<sequence length="141" mass="15571">MENLFALQFTPQQVNAISNLGLAHMGDGVYELLCRSYLCCQGEKTVLRLHRDTVSLVKAGTQAAVAEALLPHLTEEELAFYRRGKNAHTHAAPKAASRAEYARATGLEALFGALYLLGRTQRLNELFFLGLESLKEENHGI</sequence>
<comment type="caution">
    <text evidence="8">The sequence shown here is derived from an EMBL/GenBank/DDBJ whole genome shotgun (WGS) entry which is preliminary data.</text>
</comment>
<dbReference type="InterPro" id="IPR000999">
    <property type="entry name" value="RNase_III_dom"/>
</dbReference>
<reference evidence="8" key="2">
    <citation type="journal article" date="2021" name="PeerJ">
        <title>Extensive microbial diversity within the chicken gut microbiome revealed by metagenomics and culture.</title>
        <authorList>
            <person name="Gilroy R."/>
            <person name="Ravi A."/>
            <person name="Getino M."/>
            <person name="Pursley I."/>
            <person name="Horton D.L."/>
            <person name="Alikhan N.F."/>
            <person name="Baker D."/>
            <person name="Gharbi K."/>
            <person name="Hall N."/>
            <person name="Watson M."/>
            <person name="Adriaenssens E.M."/>
            <person name="Foster-Nyarko E."/>
            <person name="Jarju S."/>
            <person name="Secka A."/>
            <person name="Antonio M."/>
            <person name="Oren A."/>
            <person name="Chaudhuri R.R."/>
            <person name="La Ragione R."/>
            <person name="Hildebrand F."/>
            <person name="Pallen M.J."/>
        </authorList>
    </citation>
    <scope>NUCLEOTIDE SEQUENCE</scope>
    <source>
        <strain evidence="8">13361</strain>
    </source>
</reference>
<comment type="cofactor">
    <cofactor evidence="6">
        <name>Mg(2+)</name>
        <dbReference type="ChEBI" id="CHEBI:18420"/>
    </cofactor>
</comment>
<keyword evidence="6" id="KW-0460">Magnesium</keyword>
<dbReference type="SMART" id="SM00535">
    <property type="entry name" value="RIBOc"/>
    <property type="match status" value="1"/>
</dbReference>
<dbReference type="EMBL" id="DVFK01000061">
    <property type="protein sequence ID" value="HIQ67683.1"/>
    <property type="molecule type" value="Genomic_DNA"/>
</dbReference>
<dbReference type="InterPro" id="IPR036389">
    <property type="entry name" value="RNase_III_sf"/>
</dbReference>
<dbReference type="AlphaFoldDB" id="A0A9D1CM51"/>
<keyword evidence="6" id="KW-0963">Cytoplasm</keyword>